<keyword evidence="2" id="KW-0378">Hydrolase</keyword>
<dbReference type="OrthoDB" id="1930084at2759"/>
<dbReference type="InterPro" id="IPR047129">
    <property type="entry name" value="PPA2-like"/>
</dbReference>
<protein>
    <submittedName>
        <fullName evidence="4">Protein phosphatase 2a catalytic subunit</fullName>
    </submittedName>
</protein>
<dbReference type="SUPFAM" id="SSF56300">
    <property type="entry name" value="Metallo-dependent phosphatases"/>
    <property type="match status" value="1"/>
</dbReference>
<dbReference type="AlphaFoldDB" id="W7TG97"/>
<dbReference type="InterPro" id="IPR029052">
    <property type="entry name" value="Metallo-depent_PP-like"/>
</dbReference>
<dbReference type="GO" id="GO:0046872">
    <property type="term" value="F:metal ion binding"/>
    <property type="evidence" value="ECO:0007669"/>
    <property type="project" value="UniProtKB-KW"/>
</dbReference>
<dbReference type="GO" id="GO:0004722">
    <property type="term" value="F:protein serine/threonine phosphatase activity"/>
    <property type="evidence" value="ECO:0007669"/>
    <property type="project" value="InterPro"/>
</dbReference>
<organism evidence="4 5">
    <name type="scientific">Nannochloropsis gaditana</name>
    <dbReference type="NCBI Taxonomy" id="72520"/>
    <lineage>
        <taxon>Eukaryota</taxon>
        <taxon>Sar</taxon>
        <taxon>Stramenopiles</taxon>
        <taxon>Ochrophyta</taxon>
        <taxon>Eustigmatophyceae</taxon>
        <taxon>Eustigmatales</taxon>
        <taxon>Monodopsidaceae</taxon>
        <taxon>Nannochloropsis</taxon>
    </lineage>
</organism>
<evidence type="ECO:0000256" key="3">
    <source>
        <dbReference type="ARBA" id="ARBA00023211"/>
    </source>
</evidence>
<evidence type="ECO:0000313" key="5">
    <source>
        <dbReference type="Proteomes" id="UP000019335"/>
    </source>
</evidence>
<dbReference type="PANTHER" id="PTHR45619">
    <property type="entry name" value="SERINE/THREONINE-PROTEIN PHOSPHATASE PP2A-RELATED"/>
    <property type="match status" value="1"/>
</dbReference>
<evidence type="ECO:0000256" key="2">
    <source>
        <dbReference type="ARBA" id="ARBA00022801"/>
    </source>
</evidence>
<reference evidence="4 5" key="1">
    <citation type="journal article" date="2014" name="Mol. Plant">
        <title>Chromosome Scale Genome Assembly and Transcriptome Profiling of Nannochloropsis gaditana in Nitrogen Depletion.</title>
        <authorList>
            <person name="Corteggiani Carpinelli E."/>
            <person name="Telatin A."/>
            <person name="Vitulo N."/>
            <person name="Forcato C."/>
            <person name="D'Angelo M."/>
            <person name="Schiavon R."/>
            <person name="Vezzi A."/>
            <person name="Giacometti G.M."/>
            <person name="Morosinotto T."/>
            <person name="Valle G."/>
        </authorList>
    </citation>
    <scope>NUCLEOTIDE SEQUENCE [LARGE SCALE GENOMIC DNA]</scope>
    <source>
        <strain evidence="4 5">B-31</strain>
    </source>
</reference>
<keyword evidence="1" id="KW-0479">Metal-binding</keyword>
<dbReference type="Proteomes" id="UP000019335">
    <property type="component" value="Unassembled WGS sequence"/>
</dbReference>
<keyword evidence="5" id="KW-1185">Reference proteome</keyword>
<dbReference type="EMBL" id="AZIL01002174">
    <property type="protein sequence ID" value="EWM22528.1"/>
    <property type="molecule type" value="Genomic_DNA"/>
</dbReference>
<name>W7TG97_9STRA</name>
<comment type="caution">
    <text evidence="4">The sequence shown here is derived from an EMBL/GenBank/DDBJ whole genome shotgun (WGS) entry which is preliminary data.</text>
</comment>
<dbReference type="Gene3D" id="3.60.21.10">
    <property type="match status" value="1"/>
</dbReference>
<dbReference type="InterPro" id="IPR006186">
    <property type="entry name" value="Ser/Thr-sp_prot-phosphatase"/>
</dbReference>
<evidence type="ECO:0000256" key="1">
    <source>
        <dbReference type="ARBA" id="ARBA00022723"/>
    </source>
</evidence>
<accession>W7TG97</accession>
<keyword evidence="3" id="KW-0464">Manganese</keyword>
<dbReference type="PRINTS" id="PR00114">
    <property type="entry name" value="STPHPHTASE"/>
</dbReference>
<sequence>MTTGAGYTFGQDITEQFNHVNGLSFVARAHQLIMEGYQWTHKQGVVTIFSAPNYYYRCGNQAALMEVDEQFGSTEGQDVYQYCNFIRFDPAPREDAGQQGKRQPDYFL</sequence>
<proteinExistence type="predicted"/>
<gene>
    <name evidence="4" type="ORF">Naga_101481g1</name>
</gene>
<evidence type="ECO:0000313" key="4">
    <source>
        <dbReference type="EMBL" id="EWM22528.1"/>
    </source>
</evidence>